<accession>A0A0G4FVQ5</accession>
<dbReference type="GO" id="GO:0004843">
    <property type="term" value="F:cysteine-type deubiquitinase activity"/>
    <property type="evidence" value="ECO:0007669"/>
    <property type="project" value="UniProtKB-EC"/>
</dbReference>
<comment type="catalytic activity">
    <reaction evidence="1">
        <text>Thiol-dependent hydrolysis of ester, thioester, amide, peptide and isopeptide bonds formed by the C-terminal Gly of ubiquitin (a 76-residue protein attached to proteins as an intracellular targeting signal).</text>
        <dbReference type="EC" id="3.4.19.12"/>
    </reaction>
</comment>
<evidence type="ECO:0000256" key="2">
    <source>
        <dbReference type="ARBA" id="ARBA00012759"/>
    </source>
</evidence>
<dbReference type="GO" id="GO:0006508">
    <property type="term" value="P:proteolysis"/>
    <property type="evidence" value="ECO:0007669"/>
    <property type="project" value="UniProtKB-KW"/>
</dbReference>
<dbReference type="EMBL" id="CDMZ01000649">
    <property type="protein sequence ID" value="CEM18656.1"/>
    <property type="molecule type" value="Genomic_DNA"/>
</dbReference>
<sequence>MAVPFRAADTPADRAEFKNPDSSICMTILAYLQAGLKRDQVKEALGALAKMGPEGNVSVEMEGATLSGDSGPSQLAALLACLRHFQWDVESEPCLALIDAGGLLGGVSVQEFAGEVASWLEEEQRGDLVLRSISAVRGVRFFDKSRGGWQVLHLDSRIMRDRHKAALRDSECFAIFDQARCRGADLKLGPDTCALLTLGPGLQKEDLMQSAGRLRELSRGQSIRLVAPSNVYRELKNFAERRACRYVDVEAVLQWAVDNTIRARPKGVEEWAWQGAYHETTSVSRGTETDHKVAAPLRAVSEDCSLEKWYGGSNALLTRADRARAKVEGLTQRLEAQKERLVGPAVLAGGKKGGRLREMLDRVSKYGEDFKVRTSGAGDDQVERELEEELEEEVEEEKVVGRAEAKRETDWSYDCLVRGAVNWSMGKSHTLKNFVGLYLRTGEDLQHLRFPIFPSVRVTQNFTQTV</sequence>
<gene>
    <name evidence="8" type="ORF">Cvel_18873</name>
</gene>
<protein>
    <recommendedName>
        <fullName evidence="2">ubiquitinyl hydrolase 1</fullName>
        <ecNumber evidence="2">3.4.19.12</ecNumber>
    </recommendedName>
</protein>
<dbReference type="InterPro" id="IPR022105">
    <property type="entry name" value="DUF3645"/>
</dbReference>
<dbReference type="VEuPathDB" id="CryptoDB:Cvel_18873"/>
<keyword evidence="4" id="KW-0833">Ubl conjugation pathway</keyword>
<keyword evidence="6" id="KW-0788">Thiol protease</keyword>
<keyword evidence="5" id="KW-0378">Hydrolase</keyword>
<dbReference type="InterPro" id="IPR051346">
    <property type="entry name" value="OTU_Deubiquitinase"/>
</dbReference>
<proteinExistence type="predicted"/>
<keyword evidence="3" id="KW-0645">Protease</keyword>
<evidence type="ECO:0000259" key="7">
    <source>
        <dbReference type="Pfam" id="PF12359"/>
    </source>
</evidence>
<dbReference type="Pfam" id="PF12359">
    <property type="entry name" value="DUF3645"/>
    <property type="match status" value="1"/>
</dbReference>
<evidence type="ECO:0000256" key="5">
    <source>
        <dbReference type="ARBA" id="ARBA00022801"/>
    </source>
</evidence>
<evidence type="ECO:0000256" key="3">
    <source>
        <dbReference type="ARBA" id="ARBA00022670"/>
    </source>
</evidence>
<evidence type="ECO:0000256" key="6">
    <source>
        <dbReference type="ARBA" id="ARBA00022807"/>
    </source>
</evidence>
<evidence type="ECO:0000256" key="1">
    <source>
        <dbReference type="ARBA" id="ARBA00000707"/>
    </source>
</evidence>
<organism evidence="8">
    <name type="scientific">Chromera velia CCMP2878</name>
    <dbReference type="NCBI Taxonomy" id="1169474"/>
    <lineage>
        <taxon>Eukaryota</taxon>
        <taxon>Sar</taxon>
        <taxon>Alveolata</taxon>
        <taxon>Colpodellida</taxon>
        <taxon>Chromeraceae</taxon>
        <taxon>Chromera</taxon>
    </lineage>
</organism>
<reference evidence="8" key="1">
    <citation type="submission" date="2014-11" db="EMBL/GenBank/DDBJ databases">
        <authorList>
            <person name="Otto D Thomas"/>
            <person name="Naeem Raeece"/>
        </authorList>
    </citation>
    <scope>NUCLEOTIDE SEQUENCE</scope>
</reference>
<evidence type="ECO:0000256" key="4">
    <source>
        <dbReference type="ARBA" id="ARBA00022786"/>
    </source>
</evidence>
<evidence type="ECO:0000313" key="8">
    <source>
        <dbReference type="EMBL" id="CEM18656.1"/>
    </source>
</evidence>
<feature type="domain" description="DUF3645" evidence="7">
    <location>
        <begin position="1"/>
        <end position="27"/>
    </location>
</feature>
<dbReference type="PANTHER" id="PTHR13367">
    <property type="entry name" value="UBIQUITIN THIOESTERASE"/>
    <property type="match status" value="1"/>
</dbReference>
<dbReference type="PANTHER" id="PTHR13367:SF33">
    <property type="entry name" value="P-LOOP CONTAINING NUCLEOSIDE TRIPHOSPHATE HYDROLASE PROTEIN"/>
    <property type="match status" value="1"/>
</dbReference>
<dbReference type="EC" id="3.4.19.12" evidence="2"/>
<dbReference type="AlphaFoldDB" id="A0A0G4FVQ5"/>
<name>A0A0G4FVQ5_9ALVE</name>